<comment type="caution">
    <text evidence="1">The sequence shown here is derived from an EMBL/GenBank/DDBJ whole genome shotgun (WGS) entry which is preliminary data.</text>
</comment>
<gene>
    <name evidence="1" type="ORF">GCM10008119_33930</name>
</gene>
<dbReference type="EMBL" id="BMDJ01000012">
    <property type="protein sequence ID" value="GGI28697.1"/>
    <property type="molecule type" value="Genomic_DNA"/>
</dbReference>
<dbReference type="Proteomes" id="UP000645390">
    <property type="component" value="Unassembled WGS sequence"/>
</dbReference>
<keyword evidence="2" id="KW-1185">Reference proteome</keyword>
<accession>A0ABQ2BN91</accession>
<proteinExistence type="predicted"/>
<protein>
    <submittedName>
        <fullName evidence="1">Uncharacterized protein</fullName>
    </submittedName>
</protein>
<reference evidence="2" key="1">
    <citation type="journal article" date="2019" name="Int. J. Syst. Evol. Microbiol.">
        <title>The Global Catalogue of Microorganisms (GCM) 10K type strain sequencing project: providing services to taxonomists for standard genome sequencing and annotation.</title>
        <authorList>
            <consortium name="The Broad Institute Genomics Platform"/>
            <consortium name="The Broad Institute Genome Sequencing Center for Infectious Disease"/>
            <person name="Wu L."/>
            <person name="Ma J."/>
        </authorList>
    </citation>
    <scope>NUCLEOTIDE SEQUENCE [LARGE SCALE GENOMIC DNA]</scope>
    <source>
        <strain evidence="2">CCM 8939</strain>
    </source>
</reference>
<evidence type="ECO:0000313" key="1">
    <source>
        <dbReference type="EMBL" id="GGI28697.1"/>
    </source>
</evidence>
<name>A0ABQ2BN91_9SPHI</name>
<organism evidence="1 2">
    <name type="scientific">Pedobacter mendelii</name>
    <dbReference type="NCBI Taxonomy" id="1908240"/>
    <lineage>
        <taxon>Bacteria</taxon>
        <taxon>Pseudomonadati</taxon>
        <taxon>Bacteroidota</taxon>
        <taxon>Sphingobacteriia</taxon>
        <taxon>Sphingobacteriales</taxon>
        <taxon>Sphingobacteriaceae</taxon>
        <taxon>Pedobacter</taxon>
    </lineage>
</organism>
<sequence>MFKVEIGAYLQTSKAAHLKNKATSCAYFKFMGSLIKYINADIMILHVNENSVDEIFRKQIRLFYIINVRNFA</sequence>
<evidence type="ECO:0000313" key="2">
    <source>
        <dbReference type="Proteomes" id="UP000645390"/>
    </source>
</evidence>